<organism evidence="1 2">
    <name type="scientific">Halobacillus salinarum</name>
    <dbReference type="NCBI Taxonomy" id="2932257"/>
    <lineage>
        <taxon>Bacteria</taxon>
        <taxon>Bacillati</taxon>
        <taxon>Bacillota</taxon>
        <taxon>Bacilli</taxon>
        <taxon>Bacillales</taxon>
        <taxon>Bacillaceae</taxon>
        <taxon>Halobacillus</taxon>
    </lineage>
</organism>
<dbReference type="RefSeq" id="WP_244710653.1">
    <property type="nucleotide sequence ID" value="NZ_CP095073.1"/>
</dbReference>
<evidence type="ECO:0000313" key="1">
    <source>
        <dbReference type="EMBL" id="UOQ44576.1"/>
    </source>
</evidence>
<protein>
    <recommendedName>
        <fullName evidence="3">Homeodomain phBC6A51-type domain-containing protein</fullName>
    </recommendedName>
</protein>
<dbReference type="Gene3D" id="1.10.10.60">
    <property type="entry name" value="Homeodomain-like"/>
    <property type="match status" value="1"/>
</dbReference>
<dbReference type="Proteomes" id="UP000831787">
    <property type="component" value="Chromosome"/>
</dbReference>
<proteinExistence type="predicted"/>
<name>A0ABY4ER33_9BACI</name>
<reference evidence="1 2" key="1">
    <citation type="submission" date="2022-04" db="EMBL/GenBank/DDBJ databases">
        <title>Halobacillus sp. isolated from saltern.</title>
        <authorList>
            <person name="Won M."/>
            <person name="Lee C.-M."/>
            <person name="Woen H.-Y."/>
            <person name="Kwon S.-W."/>
        </authorList>
    </citation>
    <scope>NUCLEOTIDE SEQUENCE [LARGE SCALE GENOMIC DNA]</scope>
    <source>
        <strain evidence="1 2">SSBR10-3</strain>
    </source>
</reference>
<evidence type="ECO:0008006" key="3">
    <source>
        <dbReference type="Google" id="ProtNLM"/>
    </source>
</evidence>
<dbReference type="EMBL" id="CP095073">
    <property type="protein sequence ID" value="UOQ44576.1"/>
    <property type="molecule type" value="Genomic_DNA"/>
</dbReference>
<accession>A0ABY4ER33</accession>
<evidence type="ECO:0000313" key="2">
    <source>
        <dbReference type="Proteomes" id="UP000831787"/>
    </source>
</evidence>
<sequence length="165" mass="19130">MTRATKGYKREQGLTLVQLNAIDLLITGKTDQGVAEEIDVNRVTITKWRNYDVHFRAELNKRRKELLGSSMDRMRALIPKAVQRLEKEVDNENGWKIALEILKITGINSRDLMGIGHDEVDKILTTEAKIKLDEELFNQVSDHSKQELLNEYQEKLNQCKEIKRP</sequence>
<keyword evidence="2" id="KW-1185">Reference proteome</keyword>
<gene>
    <name evidence="1" type="ORF">MUN89_00930</name>
</gene>